<proteinExistence type="predicted"/>
<keyword evidence="2" id="KW-1185">Reference proteome</keyword>
<evidence type="ECO:0008006" key="3">
    <source>
        <dbReference type="Google" id="ProtNLM"/>
    </source>
</evidence>
<dbReference type="OrthoDB" id="267383at2"/>
<gene>
    <name evidence="1" type="ORF">Pla175_11110</name>
</gene>
<evidence type="ECO:0000313" key="1">
    <source>
        <dbReference type="EMBL" id="QDU87745.1"/>
    </source>
</evidence>
<name>A0A518D8F3_9BACT</name>
<protein>
    <recommendedName>
        <fullName evidence="3">PEP-CTERM protein-sorting domain-containing protein</fullName>
    </recommendedName>
</protein>
<dbReference type="AlphaFoldDB" id="A0A518D8F3"/>
<sequence length="344" mass="36020">MVSCMGRTLSGASATRGLVTRGLCVAATLFFLPPAARAYLGSFTSQDGYALPYSNVARDVTYYNAGAYGANAGGGSGPTDIAADSGLWSLVSPVGAYFSKPADRTTYLSSGTPYAASDPNAVGVYLIGNHFPGRTGDQANLAFLNTLASGTGPAVYEYALDSFDFGGVSPASVTSGTLDIQFYFCPNPGDAPDPSGANGDKFTLSFQDSASSIGFEWGYLRDNSVVWRTSPSNPWNATAFVADQTNWDGLKIGLDLTNDTFAMDYFDVSASTWTNFVPAGTPLGQAMTNLTGLRWQLEDNIIVGNYAGKNFFDDFSFGAPVPEPAGATLAALAALGVFACARRK</sequence>
<dbReference type="Proteomes" id="UP000317429">
    <property type="component" value="Chromosome"/>
</dbReference>
<dbReference type="EMBL" id="CP036291">
    <property type="protein sequence ID" value="QDU87745.1"/>
    <property type="molecule type" value="Genomic_DNA"/>
</dbReference>
<reference evidence="1 2" key="1">
    <citation type="submission" date="2019-02" db="EMBL/GenBank/DDBJ databases">
        <title>Deep-cultivation of Planctomycetes and their phenomic and genomic characterization uncovers novel biology.</title>
        <authorList>
            <person name="Wiegand S."/>
            <person name="Jogler M."/>
            <person name="Boedeker C."/>
            <person name="Pinto D."/>
            <person name="Vollmers J."/>
            <person name="Rivas-Marin E."/>
            <person name="Kohn T."/>
            <person name="Peeters S.H."/>
            <person name="Heuer A."/>
            <person name="Rast P."/>
            <person name="Oberbeckmann S."/>
            <person name="Bunk B."/>
            <person name="Jeske O."/>
            <person name="Meyerdierks A."/>
            <person name="Storesund J.E."/>
            <person name="Kallscheuer N."/>
            <person name="Luecker S."/>
            <person name="Lage O.M."/>
            <person name="Pohl T."/>
            <person name="Merkel B.J."/>
            <person name="Hornburger P."/>
            <person name="Mueller R.-W."/>
            <person name="Bruemmer F."/>
            <person name="Labrenz M."/>
            <person name="Spormann A.M."/>
            <person name="Op den Camp H."/>
            <person name="Overmann J."/>
            <person name="Amann R."/>
            <person name="Jetten M.S.M."/>
            <person name="Mascher T."/>
            <person name="Medema M.H."/>
            <person name="Devos D.P."/>
            <person name="Kaster A.-K."/>
            <person name="Ovreas L."/>
            <person name="Rohde M."/>
            <person name="Galperin M.Y."/>
            <person name="Jogler C."/>
        </authorList>
    </citation>
    <scope>NUCLEOTIDE SEQUENCE [LARGE SCALE GENOMIC DNA]</scope>
    <source>
        <strain evidence="1 2">Pla175</strain>
    </source>
</reference>
<evidence type="ECO:0000313" key="2">
    <source>
        <dbReference type="Proteomes" id="UP000317429"/>
    </source>
</evidence>
<dbReference type="KEGG" id="pnd:Pla175_11110"/>
<dbReference type="RefSeq" id="WP_145281916.1">
    <property type="nucleotide sequence ID" value="NZ_CP036291.1"/>
</dbReference>
<accession>A0A518D8F3</accession>
<organism evidence="1 2">
    <name type="scientific">Pirellulimonas nuda</name>
    <dbReference type="NCBI Taxonomy" id="2528009"/>
    <lineage>
        <taxon>Bacteria</taxon>
        <taxon>Pseudomonadati</taxon>
        <taxon>Planctomycetota</taxon>
        <taxon>Planctomycetia</taxon>
        <taxon>Pirellulales</taxon>
        <taxon>Lacipirellulaceae</taxon>
        <taxon>Pirellulimonas</taxon>
    </lineage>
</organism>